<dbReference type="GO" id="GO:0005743">
    <property type="term" value="C:mitochondrial inner membrane"/>
    <property type="evidence" value="ECO:0007669"/>
    <property type="project" value="UniProtKB-SubCell"/>
</dbReference>
<comment type="cofactor">
    <cofactor evidence="17">
        <name>a monovalent cation</name>
        <dbReference type="ChEBI" id="CHEBI:60242"/>
    </cofactor>
    <text evidence="17">A monovalent cation.</text>
</comment>
<keyword evidence="13" id="KW-0460">Magnesium</keyword>
<protein>
    <recommendedName>
        <fullName evidence="17">Folylpolyglutamate synthase</fullName>
        <ecNumber evidence="17">6.3.2.17</ecNumber>
    </recommendedName>
    <alternativeName>
        <fullName evidence="17">Folylpoly-gamma-glutamate synthetase</fullName>
    </alternativeName>
    <alternativeName>
        <fullName evidence="17">Tetrahydrofolylpolyglutamate synthase</fullName>
    </alternativeName>
</protein>
<keyword evidence="8 17" id="KW-0436">Ligase</keyword>
<comment type="subcellular location">
    <subcellularLocation>
        <location evidence="3">Cytoplasm</location>
    </subcellularLocation>
    <subcellularLocation>
        <location evidence="1">Mitochondrion inner membrane</location>
    </subcellularLocation>
    <subcellularLocation>
        <location evidence="2">Mitochondrion matrix</location>
    </subcellularLocation>
</comment>
<gene>
    <name evidence="18" type="ORF">OFUS_LOCUS12406</name>
</gene>
<sequence length="606" mass="67107">MNIWGRLLVRNFSWKPFKTAMIGGELSKTYEEAVQALNTLQSNASVLEKVKKDRGKQQENNIPDVLSFAQRAGVTVQDIDNLSIIHVSGTKGKGSTCAFCERILRNQGYKTGFYSSPHLIEVRERIRINGKPLSRDAFSSYFWDCFHNLESSKDEFEGKMPAYFRFLTIMAFHVFRQEQVDVAIFEVGIGGQYDCTNVIRKPVVCGVTSLGIDHTSILGDTVEKIAWHKAGIFKSGSPAVTVQEQPGKSMEVMLERAAEKQSSLSVAPKLEMYDWQGLTPELGIPGELQHLNASLALQLSHNWMANHNKNKSDLIENDTQNEMELSTSKDEVAIAPAFSITPSVADALKSCFWPGRNQTIKRERVTYYVDGAHTPKSIEQCVHWFQTVSSTEAKGVKGDVVKVLVFNATGDRQPETLMEPLLPLQFDYAVFCPNIGTISTTCPDRTNFMVTKGTQLSRCIKNRNVWLELMNNYAKMKTAGKNGIMQPNVDIAEEVPAKQIKLNSDSIVANQNGLSYGNNQSDSALEEKDPLNDLSVKTLTFPCISDTLVWVSQGKDDTINSSSNNILTSPIPQTLTSATHIQVLVTGSIHLVGGVLGVLDPDLTEC</sequence>
<dbReference type="PROSITE" id="PS01011">
    <property type="entry name" value="FOLYLPOLYGLU_SYNT_1"/>
    <property type="match status" value="1"/>
</dbReference>
<comment type="function">
    <text evidence="17">Catalyzes conversion of folates to polyglutamate derivatives allowing concentration of folate compounds in the cell and the intracellular retention of these cofactors, which are important substrates for most of the folate-dependent enzymes that are involved in one-carbon transfer reactions involved in purine, pyrimidine and amino acid synthesis.</text>
</comment>
<keyword evidence="7 17" id="KW-0554">One-carbon metabolism</keyword>
<keyword evidence="15" id="KW-0472">Membrane</keyword>
<dbReference type="InterPro" id="IPR036565">
    <property type="entry name" value="Mur-like_cat_sf"/>
</dbReference>
<dbReference type="InterPro" id="IPR036615">
    <property type="entry name" value="Mur_ligase_C_dom_sf"/>
</dbReference>
<dbReference type="InterPro" id="IPR001645">
    <property type="entry name" value="Folylpolyglutamate_synth"/>
</dbReference>
<dbReference type="EC" id="6.3.2.17" evidence="17"/>
<dbReference type="Proteomes" id="UP000749559">
    <property type="component" value="Unassembled WGS sequence"/>
</dbReference>
<evidence type="ECO:0000313" key="19">
    <source>
        <dbReference type="Proteomes" id="UP000749559"/>
    </source>
</evidence>
<keyword evidence="10" id="KW-0547">Nucleotide-binding</keyword>
<dbReference type="InterPro" id="IPR018109">
    <property type="entry name" value="Folylpolyglutamate_synth_CS"/>
</dbReference>
<evidence type="ECO:0000256" key="17">
    <source>
        <dbReference type="PIRNR" id="PIRNR038895"/>
    </source>
</evidence>
<evidence type="ECO:0000256" key="13">
    <source>
        <dbReference type="ARBA" id="ARBA00022842"/>
    </source>
</evidence>
<name>A0A8J1U3Y0_OWEFU</name>
<keyword evidence="9" id="KW-0479">Metal-binding</keyword>
<dbReference type="AlphaFoldDB" id="A0A8J1U3Y0"/>
<evidence type="ECO:0000256" key="15">
    <source>
        <dbReference type="ARBA" id="ARBA00023136"/>
    </source>
</evidence>
<evidence type="ECO:0000256" key="16">
    <source>
        <dbReference type="ARBA" id="ARBA00047493"/>
    </source>
</evidence>
<dbReference type="SUPFAM" id="SSF53244">
    <property type="entry name" value="MurD-like peptide ligases, peptide-binding domain"/>
    <property type="match status" value="1"/>
</dbReference>
<evidence type="ECO:0000256" key="12">
    <source>
        <dbReference type="ARBA" id="ARBA00022840"/>
    </source>
</evidence>
<dbReference type="PROSITE" id="PS01012">
    <property type="entry name" value="FOLYLPOLYGLU_SYNT_2"/>
    <property type="match status" value="1"/>
</dbReference>
<keyword evidence="11" id="KW-0999">Mitochondrion inner membrane</keyword>
<dbReference type="PANTHER" id="PTHR11136">
    <property type="entry name" value="FOLYLPOLYGLUTAMATE SYNTHASE-RELATED"/>
    <property type="match status" value="1"/>
</dbReference>
<proteinExistence type="inferred from homology"/>
<evidence type="ECO:0000256" key="5">
    <source>
        <dbReference type="ARBA" id="ARBA00008276"/>
    </source>
</evidence>
<evidence type="ECO:0000256" key="11">
    <source>
        <dbReference type="ARBA" id="ARBA00022792"/>
    </source>
</evidence>
<dbReference type="PANTHER" id="PTHR11136:SF5">
    <property type="entry name" value="FOLYLPOLYGLUTAMATE SYNTHASE, MITOCHONDRIAL"/>
    <property type="match status" value="1"/>
</dbReference>
<dbReference type="GO" id="GO:0046872">
    <property type="term" value="F:metal ion binding"/>
    <property type="evidence" value="ECO:0007669"/>
    <property type="project" value="UniProtKB-KW"/>
</dbReference>
<dbReference type="InterPro" id="IPR023600">
    <property type="entry name" value="Folylpolyglutamate_synth_euk"/>
</dbReference>
<keyword evidence="12" id="KW-0067">ATP-binding</keyword>
<dbReference type="GO" id="GO:0004326">
    <property type="term" value="F:tetrahydrofolylpolyglutamate synthase activity"/>
    <property type="evidence" value="ECO:0007669"/>
    <property type="project" value="UniProtKB-EC"/>
</dbReference>
<keyword evidence="6" id="KW-0963">Cytoplasm</keyword>
<evidence type="ECO:0000256" key="2">
    <source>
        <dbReference type="ARBA" id="ARBA00004305"/>
    </source>
</evidence>
<evidence type="ECO:0000256" key="9">
    <source>
        <dbReference type="ARBA" id="ARBA00022723"/>
    </source>
</evidence>
<dbReference type="OrthoDB" id="5212574at2759"/>
<dbReference type="GO" id="GO:0005829">
    <property type="term" value="C:cytosol"/>
    <property type="evidence" value="ECO:0007669"/>
    <property type="project" value="TreeGrafter"/>
</dbReference>
<evidence type="ECO:0000256" key="10">
    <source>
        <dbReference type="ARBA" id="ARBA00022741"/>
    </source>
</evidence>
<accession>A0A8J1U3Y0</accession>
<dbReference type="Gene3D" id="3.90.190.20">
    <property type="entry name" value="Mur ligase, C-terminal domain"/>
    <property type="match status" value="1"/>
</dbReference>
<dbReference type="EMBL" id="CAIIXF020000006">
    <property type="protein sequence ID" value="CAH1786523.1"/>
    <property type="molecule type" value="Genomic_DNA"/>
</dbReference>
<dbReference type="GO" id="GO:0005524">
    <property type="term" value="F:ATP binding"/>
    <property type="evidence" value="ECO:0007669"/>
    <property type="project" value="UniProtKB-KW"/>
</dbReference>
<evidence type="ECO:0000256" key="4">
    <source>
        <dbReference type="ARBA" id="ARBA00005150"/>
    </source>
</evidence>
<comment type="similarity">
    <text evidence="5 17">Belongs to the folylpolyglutamate synthase family.</text>
</comment>
<evidence type="ECO:0000313" key="18">
    <source>
        <dbReference type="EMBL" id="CAH1786523.1"/>
    </source>
</evidence>
<comment type="pathway">
    <text evidence="4 17">Cofactor biosynthesis; tetrahydrofolylpolyglutamate biosynthesis.</text>
</comment>
<comment type="caution">
    <text evidence="18">The sequence shown here is derived from an EMBL/GenBank/DDBJ whole genome shotgun (WGS) entry which is preliminary data.</text>
</comment>
<dbReference type="SUPFAM" id="SSF53623">
    <property type="entry name" value="MurD-like peptide ligases, catalytic domain"/>
    <property type="match status" value="1"/>
</dbReference>
<organism evidence="18 19">
    <name type="scientific">Owenia fusiformis</name>
    <name type="common">Polychaete worm</name>
    <dbReference type="NCBI Taxonomy" id="6347"/>
    <lineage>
        <taxon>Eukaryota</taxon>
        <taxon>Metazoa</taxon>
        <taxon>Spiralia</taxon>
        <taxon>Lophotrochozoa</taxon>
        <taxon>Annelida</taxon>
        <taxon>Polychaeta</taxon>
        <taxon>Sedentaria</taxon>
        <taxon>Canalipalpata</taxon>
        <taxon>Sabellida</taxon>
        <taxon>Oweniida</taxon>
        <taxon>Oweniidae</taxon>
        <taxon>Owenia</taxon>
    </lineage>
</organism>
<dbReference type="FunFam" id="3.40.1190.10:FF:000020">
    <property type="entry name" value="Folylpolyglutamate synthase"/>
    <property type="match status" value="1"/>
</dbReference>
<dbReference type="UniPathway" id="UPA00850"/>
<evidence type="ECO:0000256" key="8">
    <source>
        <dbReference type="ARBA" id="ARBA00022598"/>
    </source>
</evidence>
<evidence type="ECO:0000256" key="3">
    <source>
        <dbReference type="ARBA" id="ARBA00004496"/>
    </source>
</evidence>
<reference evidence="18" key="1">
    <citation type="submission" date="2022-03" db="EMBL/GenBank/DDBJ databases">
        <authorList>
            <person name="Martin C."/>
        </authorList>
    </citation>
    <scope>NUCLEOTIDE SEQUENCE</scope>
</reference>
<comment type="catalytic activity">
    <reaction evidence="16 17">
        <text>(6S)-5,6,7,8-tetrahydrofolyl-(gamma-L-Glu)(n) + L-glutamate + ATP = (6S)-5,6,7,8-tetrahydrofolyl-(gamma-L-Glu)(n+1) + ADP + phosphate + H(+)</text>
        <dbReference type="Rhea" id="RHEA:10580"/>
        <dbReference type="Rhea" id="RHEA-COMP:14738"/>
        <dbReference type="Rhea" id="RHEA-COMP:14740"/>
        <dbReference type="ChEBI" id="CHEBI:15378"/>
        <dbReference type="ChEBI" id="CHEBI:29985"/>
        <dbReference type="ChEBI" id="CHEBI:30616"/>
        <dbReference type="ChEBI" id="CHEBI:43474"/>
        <dbReference type="ChEBI" id="CHEBI:141005"/>
        <dbReference type="ChEBI" id="CHEBI:456216"/>
        <dbReference type="EC" id="6.3.2.17"/>
    </reaction>
</comment>
<evidence type="ECO:0000256" key="7">
    <source>
        <dbReference type="ARBA" id="ARBA00022563"/>
    </source>
</evidence>
<dbReference type="Gene3D" id="3.40.1190.10">
    <property type="entry name" value="Mur-like, catalytic domain"/>
    <property type="match status" value="1"/>
</dbReference>
<dbReference type="GO" id="GO:0006730">
    <property type="term" value="P:one-carbon metabolic process"/>
    <property type="evidence" value="ECO:0007669"/>
    <property type="project" value="UniProtKB-KW"/>
</dbReference>
<keyword evidence="19" id="KW-1185">Reference proteome</keyword>
<dbReference type="GO" id="GO:0005759">
    <property type="term" value="C:mitochondrial matrix"/>
    <property type="evidence" value="ECO:0007669"/>
    <property type="project" value="UniProtKB-SubCell"/>
</dbReference>
<dbReference type="NCBIfam" id="TIGR01499">
    <property type="entry name" value="folC"/>
    <property type="match status" value="1"/>
</dbReference>
<dbReference type="PIRSF" id="PIRSF038895">
    <property type="entry name" value="FPGS"/>
    <property type="match status" value="1"/>
</dbReference>
<evidence type="ECO:0000256" key="1">
    <source>
        <dbReference type="ARBA" id="ARBA00004273"/>
    </source>
</evidence>
<evidence type="ECO:0000256" key="6">
    <source>
        <dbReference type="ARBA" id="ARBA00022490"/>
    </source>
</evidence>
<keyword evidence="14" id="KW-0496">Mitochondrion</keyword>
<evidence type="ECO:0000256" key="14">
    <source>
        <dbReference type="ARBA" id="ARBA00023128"/>
    </source>
</evidence>